<protein>
    <submittedName>
        <fullName evidence="1">Uncharacterized protein</fullName>
    </submittedName>
</protein>
<proteinExistence type="predicted"/>
<accession>A0A667WN43</accession>
<dbReference type="InParanoid" id="A0A667WN43"/>
<evidence type="ECO:0000313" key="1">
    <source>
        <dbReference type="Ensembl" id="ENSMMDP00005003337.1"/>
    </source>
</evidence>
<evidence type="ECO:0000313" key="2">
    <source>
        <dbReference type="Proteomes" id="UP000472263"/>
    </source>
</evidence>
<reference evidence="1" key="3">
    <citation type="submission" date="2025-09" db="UniProtKB">
        <authorList>
            <consortium name="Ensembl"/>
        </authorList>
    </citation>
    <scope>IDENTIFICATION</scope>
</reference>
<keyword evidence="2" id="KW-1185">Reference proteome</keyword>
<organism evidence="1 2">
    <name type="scientific">Myripristis murdjan</name>
    <name type="common">pinecone soldierfish</name>
    <dbReference type="NCBI Taxonomy" id="586833"/>
    <lineage>
        <taxon>Eukaryota</taxon>
        <taxon>Metazoa</taxon>
        <taxon>Chordata</taxon>
        <taxon>Craniata</taxon>
        <taxon>Vertebrata</taxon>
        <taxon>Euteleostomi</taxon>
        <taxon>Actinopterygii</taxon>
        <taxon>Neopterygii</taxon>
        <taxon>Teleostei</taxon>
        <taxon>Neoteleostei</taxon>
        <taxon>Acanthomorphata</taxon>
        <taxon>Holocentriformes</taxon>
        <taxon>Holocentridae</taxon>
        <taxon>Myripristis</taxon>
    </lineage>
</organism>
<dbReference type="GeneTree" id="ENSGT00390000001663"/>
<sequence>MSFLTFATFYSVDIFGSELLLQSILQDFKQCDAATGSMHIFFSICYSNPKNFLIFLYTVLKDEEEWGDFYLPDEVNMLVLDTVSISKGCCPELTLMTCENKKVYAYDGEDLHMVASSMEELFVKGLKHPGSERFYRGEPFKQMKDWDQVRESAVGKKLDEEQLKLVKAAKSTFMKCLDF</sequence>
<reference evidence="1" key="2">
    <citation type="submission" date="2025-08" db="UniProtKB">
        <authorList>
            <consortium name="Ensembl"/>
        </authorList>
    </citation>
    <scope>IDENTIFICATION</scope>
</reference>
<dbReference type="AlphaFoldDB" id="A0A667WN43"/>
<name>A0A667WN43_9TELE</name>
<reference evidence="1" key="1">
    <citation type="submission" date="2019-06" db="EMBL/GenBank/DDBJ databases">
        <authorList>
            <consortium name="Wellcome Sanger Institute Data Sharing"/>
        </authorList>
    </citation>
    <scope>NUCLEOTIDE SEQUENCE [LARGE SCALE GENOMIC DNA]</scope>
</reference>
<dbReference type="Proteomes" id="UP000472263">
    <property type="component" value="Chromosome 18"/>
</dbReference>
<dbReference type="InterPro" id="IPR003360">
    <property type="entry name" value="US22-like"/>
</dbReference>
<dbReference type="Pfam" id="PF02393">
    <property type="entry name" value="US22"/>
    <property type="match status" value="1"/>
</dbReference>
<dbReference type="Ensembl" id="ENSMMDT00005003411.1">
    <property type="protein sequence ID" value="ENSMMDP00005003337.1"/>
    <property type="gene ID" value="ENSMMDG00005001877.1"/>
</dbReference>